<dbReference type="InterPro" id="IPR005786">
    <property type="entry name" value="B_amino_transII"/>
</dbReference>
<gene>
    <name evidence="7" type="primary">ilvE</name>
    <name evidence="7" type="ORF">ER308_09535</name>
</gene>
<comment type="similarity">
    <text evidence="2">Belongs to the class-IV pyridoxal-phosphate-dependent aminotransferase family.</text>
</comment>
<evidence type="ECO:0000256" key="4">
    <source>
        <dbReference type="ARBA" id="ARBA00022679"/>
    </source>
</evidence>
<dbReference type="OrthoDB" id="9804984at2"/>
<dbReference type="KEGG" id="erz:ER308_09535"/>
<reference evidence="7 8" key="1">
    <citation type="submission" date="2019-01" db="EMBL/GenBank/DDBJ databases">
        <title>Egibacter rhizosphaerae EGI 80759T.</title>
        <authorList>
            <person name="Chen D.-D."/>
            <person name="Tian Y."/>
            <person name="Jiao J.-Y."/>
            <person name="Zhang X.-T."/>
            <person name="Zhang Y.-G."/>
            <person name="Zhang Y."/>
            <person name="Xiao M."/>
            <person name="Shu W.-S."/>
            <person name="Li W.-J."/>
        </authorList>
    </citation>
    <scope>NUCLEOTIDE SEQUENCE [LARGE SCALE GENOMIC DNA]</scope>
    <source>
        <strain evidence="7 8">EGI 80759</strain>
    </source>
</reference>
<comment type="cofactor">
    <cofactor evidence="1">
        <name>pyridoxal 5'-phosphate</name>
        <dbReference type="ChEBI" id="CHEBI:597326"/>
    </cofactor>
</comment>
<sequence>MAGTMATSRTNDGSFAPFELEPVGPLSLHPAAHGLHYGSACFEGLKAHRGEDGTVRLFRARDHAQRLAGSAAGLCLPVPDPEWITEMLHAVVAANLDEVPDPPGALYLRPTLLGTDPNIGAATHPSREALLYVLASPVGDYVAADRPLTVAVETDLPRTTPQFGGVKAGGNYAMALGPTERARRELSAHQLLFAPKGFVQEAGPANFLLISDGALITPPLDGTFLAGITRDSVLTLARDLGDQVEERPLLVDELLDRSATAEAALVGTAAVLAGVGTLVYGDQRVRVGDGGVGPRTQRLREALVAVQRGVAPDHWGWTEPVAPGG</sequence>
<keyword evidence="3 7" id="KW-0032">Aminotransferase</keyword>
<keyword evidence="5" id="KW-0663">Pyridoxal phosphate</keyword>
<dbReference type="Gene3D" id="3.20.10.10">
    <property type="entry name" value="D-amino Acid Aminotransferase, subunit A, domain 2"/>
    <property type="match status" value="1"/>
</dbReference>
<accession>A0A411YLC3</accession>
<dbReference type="GO" id="GO:0004084">
    <property type="term" value="F:branched-chain-amino-acid transaminase activity"/>
    <property type="evidence" value="ECO:0007669"/>
    <property type="project" value="UniProtKB-EC"/>
</dbReference>
<dbReference type="NCBIfam" id="TIGR01123">
    <property type="entry name" value="ilvE_II"/>
    <property type="match status" value="1"/>
</dbReference>
<evidence type="ECO:0000313" key="8">
    <source>
        <dbReference type="Proteomes" id="UP000291469"/>
    </source>
</evidence>
<dbReference type="PANTHER" id="PTHR42825">
    <property type="entry name" value="AMINO ACID AMINOTRANSFERASE"/>
    <property type="match status" value="1"/>
</dbReference>
<evidence type="ECO:0000256" key="5">
    <source>
        <dbReference type="ARBA" id="ARBA00022898"/>
    </source>
</evidence>
<dbReference type="Proteomes" id="UP000291469">
    <property type="component" value="Chromosome"/>
</dbReference>
<evidence type="ECO:0000256" key="3">
    <source>
        <dbReference type="ARBA" id="ARBA00022576"/>
    </source>
</evidence>
<evidence type="ECO:0000256" key="2">
    <source>
        <dbReference type="ARBA" id="ARBA00009320"/>
    </source>
</evidence>
<dbReference type="EC" id="2.6.1.42" evidence="7"/>
<proteinExistence type="inferred from homology"/>
<dbReference type="GO" id="GO:0009081">
    <property type="term" value="P:branched-chain amino acid metabolic process"/>
    <property type="evidence" value="ECO:0007669"/>
    <property type="project" value="InterPro"/>
</dbReference>
<dbReference type="InterPro" id="IPR043132">
    <property type="entry name" value="BCAT-like_C"/>
</dbReference>
<dbReference type="InterPro" id="IPR036038">
    <property type="entry name" value="Aminotransferase-like"/>
</dbReference>
<dbReference type="PANTHER" id="PTHR42825:SF2">
    <property type="entry name" value="BRANCHED-CHAIN-AMINO-ACID AMINOTRANSFERASE 3, CHLOROPLASTIC-RELATED"/>
    <property type="match status" value="1"/>
</dbReference>
<dbReference type="Gene3D" id="3.30.470.10">
    <property type="match status" value="1"/>
</dbReference>
<evidence type="ECO:0000313" key="7">
    <source>
        <dbReference type="EMBL" id="QBI21983.1"/>
    </source>
</evidence>
<dbReference type="InterPro" id="IPR043131">
    <property type="entry name" value="BCAT-like_N"/>
</dbReference>
<evidence type="ECO:0000256" key="6">
    <source>
        <dbReference type="PIRSR" id="PIRSR006468-1"/>
    </source>
</evidence>
<dbReference type="SUPFAM" id="SSF56752">
    <property type="entry name" value="D-aminoacid aminotransferase-like PLP-dependent enzymes"/>
    <property type="match status" value="1"/>
</dbReference>
<dbReference type="PIRSF" id="PIRSF006468">
    <property type="entry name" value="BCAT1"/>
    <property type="match status" value="1"/>
</dbReference>
<dbReference type="InterPro" id="IPR001544">
    <property type="entry name" value="Aminotrans_IV"/>
</dbReference>
<organism evidence="7 8">
    <name type="scientific">Egibacter rhizosphaerae</name>
    <dbReference type="NCBI Taxonomy" id="1670831"/>
    <lineage>
        <taxon>Bacteria</taxon>
        <taxon>Bacillati</taxon>
        <taxon>Actinomycetota</taxon>
        <taxon>Nitriliruptoria</taxon>
        <taxon>Egibacterales</taxon>
        <taxon>Egibacteraceae</taxon>
        <taxon>Egibacter</taxon>
    </lineage>
</organism>
<dbReference type="Pfam" id="PF01063">
    <property type="entry name" value="Aminotran_4"/>
    <property type="match status" value="1"/>
</dbReference>
<protein>
    <submittedName>
        <fullName evidence="7">Branched-chain-amino-acid transaminase</fullName>
        <ecNumber evidence="7">2.6.1.42</ecNumber>
    </submittedName>
</protein>
<keyword evidence="4 7" id="KW-0808">Transferase</keyword>
<dbReference type="EMBL" id="CP036402">
    <property type="protein sequence ID" value="QBI21983.1"/>
    <property type="molecule type" value="Genomic_DNA"/>
</dbReference>
<name>A0A411YLC3_9ACTN</name>
<evidence type="ECO:0000256" key="1">
    <source>
        <dbReference type="ARBA" id="ARBA00001933"/>
    </source>
</evidence>
<keyword evidence="8" id="KW-1185">Reference proteome</keyword>
<dbReference type="AlphaFoldDB" id="A0A411YLC3"/>
<feature type="modified residue" description="N6-(pyridoxal phosphate)lysine" evidence="6">
    <location>
        <position position="167"/>
    </location>
</feature>